<evidence type="ECO:0000256" key="1">
    <source>
        <dbReference type="SAM" id="MobiDB-lite"/>
    </source>
</evidence>
<dbReference type="PANTHER" id="PTHR31871">
    <property type="entry name" value="OS02G0137100 PROTEIN"/>
    <property type="match status" value="1"/>
</dbReference>
<dbReference type="AlphaFoldDB" id="A0A830HX46"/>
<feature type="region of interest" description="Disordered" evidence="1">
    <location>
        <begin position="349"/>
        <end position="395"/>
    </location>
</feature>
<dbReference type="InterPro" id="IPR006476">
    <property type="entry name" value="CHP01589_pln"/>
</dbReference>
<feature type="compositionally biased region" description="Polar residues" evidence="1">
    <location>
        <begin position="202"/>
        <end position="219"/>
    </location>
</feature>
<dbReference type="Pfam" id="PF09713">
    <property type="entry name" value="A_thal_3526"/>
    <property type="match status" value="1"/>
</dbReference>
<feature type="compositionally biased region" description="Gly residues" evidence="1">
    <location>
        <begin position="368"/>
        <end position="383"/>
    </location>
</feature>
<dbReference type="Proteomes" id="UP000660262">
    <property type="component" value="Unassembled WGS sequence"/>
</dbReference>
<keyword evidence="3" id="KW-1185">Reference proteome</keyword>
<gene>
    <name evidence="2" type="ORF">PPROV_000826200</name>
</gene>
<organism evidence="2 3">
    <name type="scientific">Pycnococcus provasolii</name>
    <dbReference type="NCBI Taxonomy" id="41880"/>
    <lineage>
        <taxon>Eukaryota</taxon>
        <taxon>Viridiplantae</taxon>
        <taxon>Chlorophyta</taxon>
        <taxon>Pseudoscourfieldiophyceae</taxon>
        <taxon>Pseudoscourfieldiales</taxon>
        <taxon>Pycnococcaceae</taxon>
        <taxon>Pycnococcus</taxon>
    </lineage>
</organism>
<name>A0A830HX46_9CHLO</name>
<protein>
    <submittedName>
        <fullName evidence="2">Uncharacterized protein</fullName>
    </submittedName>
</protein>
<comment type="caution">
    <text evidence="2">The sequence shown here is derived from an EMBL/GenBank/DDBJ whole genome shotgun (WGS) entry which is preliminary data.</text>
</comment>
<dbReference type="PANTHER" id="PTHR31871:SF1">
    <property type="entry name" value="HISTIDINE-TRNA LIGASE"/>
    <property type="match status" value="1"/>
</dbReference>
<accession>A0A830HX46</accession>
<dbReference type="NCBIfam" id="TIGR01589">
    <property type="entry name" value="A_thal_3526"/>
    <property type="match status" value="1"/>
</dbReference>
<dbReference type="EMBL" id="BNJQ01000025">
    <property type="protein sequence ID" value="GHP09527.1"/>
    <property type="molecule type" value="Genomic_DNA"/>
</dbReference>
<dbReference type="OrthoDB" id="1620396at2759"/>
<feature type="compositionally biased region" description="Low complexity" evidence="1">
    <location>
        <begin position="128"/>
        <end position="161"/>
    </location>
</feature>
<evidence type="ECO:0000313" key="2">
    <source>
        <dbReference type="EMBL" id="GHP09527.1"/>
    </source>
</evidence>
<feature type="region of interest" description="Disordered" evidence="1">
    <location>
        <begin position="475"/>
        <end position="502"/>
    </location>
</feature>
<sequence>MQTMASTTAQPGTTTTMQTPDVNLVLDSKTIKAQANGNVVVKHDVNANANNGAAKMEVDAASVPNNGTVAANGAAFPFVSNGNGTAAAANGNGVAGETSQARTTTPALAQAAPLPPAGTAAAAGAAAAPAPAVTTPPTTRRTAAAAATANLPQQPPMQLQQPLPPPPSHHHQQQPQFITSQMKGPPLMNAAANGKTMMPNLNGITDATTTTDAKGQQQRKVSCQDIQLVQNMIERCMQLYMSQKEVVNALHTQAHVEPTFTMLVWQKLEASNPAFFRTYYTWLRIKDQVVAYNYLVDQHNALAHKGAMVGAGNHGTAPSNGGWIGQPQPPMPHGGFNTHAPPVDAGGWGPPMGGNDRNPSLPPWFDSGSGGVDGHGGKNGGGNMPKNSSTNSLDLLLTRDPSTGNINGFESHQFPGNTPPSANGGGRLSFHGLGLGPIPRNLSISDLSLDICREFTDDAAMLNLLPAMDEMGGGGGGAGGRGGSGAADGGTEGGGAGGAGKAVPESGLSLEHIGKNFSLTEFNCFEGAFEKA</sequence>
<evidence type="ECO:0000313" key="3">
    <source>
        <dbReference type="Proteomes" id="UP000660262"/>
    </source>
</evidence>
<proteinExistence type="predicted"/>
<feature type="region of interest" description="Disordered" evidence="1">
    <location>
        <begin position="128"/>
        <end position="219"/>
    </location>
</feature>
<feature type="compositionally biased region" description="Gly residues" evidence="1">
    <location>
        <begin position="475"/>
        <end position="500"/>
    </location>
</feature>
<reference evidence="2" key="1">
    <citation type="submission" date="2020-10" db="EMBL/GenBank/DDBJ databases">
        <title>Unveiling of a novel bifunctional photoreceptor, Dualchrome1, isolated from a cosmopolitan green alga.</title>
        <authorList>
            <person name="Suzuki S."/>
            <person name="Kawachi M."/>
        </authorList>
    </citation>
    <scope>NUCLEOTIDE SEQUENCE</scope>
    <source>
        <strain evidence="2">NIES 2893</strain>
    </source>
</reference>